<feature type="transmembrane region" description="Helical" evidence="1">
    <location>
        <begin position="153"/>
        <end position="173"/>
    </location>
</feature>
<accession>A0A2P8CXZ2</accession>
<dbReference type="Pfam" id="PF03929">
    <property type="entry name" value="PepSY_TM"/>
    <property type="match status" value="1"/>
</dbReference>
<organism evidence="2 3">
    <name type="scientific">Taibaiella chishuiensis</name>
    <dbReference type="NCBI Taxonomy" id="1434707"/>
    <lineage>
        <taxon>Bacteria</taxon>
        <taxon>Pseudomonadati</taxon>
        <taxon>Bacteroidota</taxon>
        <taxon>Chitinophagia</taxon>
        <taxon>Chitinophagales</taxon>
        <taxon>Chitinophagaceae</taxon>
        <taxon>Taibaiella</taxon>
    </lineage>
</organism>
<dbReference type="PANTHER" id="PTHR34219">
    <property type="entry name" value="IRON-REGULATED INNER MEMBRANE PROTEIN-RELATED"/>
    <property type="match status" value="1"/>
</dbReference>
<comment type="caution">
    <text evidence="2">The sequence shown here is derived from an EMBL/GenBank/DDBJ whole genome shotgun (WGS) entry which is preliminary data.</text>
</comment>
<dbReference type="Proteomes" id="UP000240572">
    <property type="component" value="Unassembled WGS sequence"/>
</dbReference>
<sequence length="399" mass="45514">MKTAAVAAKKKTKSPFKKVVSWLHLWLGLTSGLIVCFLGLTGCILAFEREIEDATQHYRFVETRKTPLMAPSELETIALKQLPDKKLHSVSYEPGKASVAVFYNAEPQYYYLVFLDPYTGKVLKVRDMSQDFFRFIIDGHFYLWLPPAIGQPIVASATLIFVVMIITGIILWWPRNKAARKQRFSVKFNAKWRRTNYDLHNVLGFYMSWVIIFIAFTGLVWGFQWFAKTVYWTTSGGKEAIAFEETLSDTSSMQRRSTLPAIDQVWLNMRQEQPAFAGLMEVHIPESKASSIEIALNPDSRTYWKADYRYFDQYSFKELSVKHAFGRLQDTKVADKLVRMNYDIHVGAIAGLPGKILAFCASLICASLPVTGFLIWRGRRKKSKKGNAVPAKTREVTAA</sequence>
<keyword evidence="3" id="KW-1185">Reference proteome</keyword>
<evidence type="ECO:0000256" key="1">
    <source>
        <dbReference type="SAM" id="Phobius"/>
    </source>
</evidence>
<keyword evidence="1" id="KW-0472">Membrane</keyword>
<dbReference type="RefSeq" id="WP_106524638.1">
    <property type="nucleotide sequence ID" value="NZ_PYGD01000010.1"/>
</dbReference>
<dbReference type="OrthoDB" id="111691at2"/>
<proteinExistence type="predicted"/>
<gene>
    <name evidence="2" type="ORF">B0I18_110136</name>
</gene>
<feature type="transmembrane region" description="Helical" evidence="1">
    <location>
        <begin position="356"/>
        <end position="376"/>
    </location>
</feature>
<name>A0A2P8CXZ2_9BACT</name>
<evidence type="ECO:0000313" key="2">
    <source>
        <dbReference type="EMBL" id="PSK89835.1"/>
    </source>
</evidence>
<keyword evidence="1" id="KW-1133">Transmembrane helix</keyword>
<dbReference type="AlphaFoldDB" id="A0A2P8CXZ2"/>
<feature type="transmembrane region" description="Helical" evidence="1">
    <location>
        <begin position="21"/>
        <end position="47"/>
    </location>
</feature>
<feature type="transmembrane region" description="Helical" evidence="1">
    <location>
        <begin position="203"/>
        <end position="223"/>
    </location>
</feature>
<protein>
    <submittedName>
        <fullName evidence="2">Putative iron-regulated membrane protein</fullName>
    </submittedName>
</protein>
<dbReference type="EMBL" id="PYGD01000010">
    <property type="protein sequence ID" value="PSK89835.1"/>
    <property type="molecule type" value="Genomic_DNA"/>
</dbReference>
<reference evidence="2 3" key="1">
    <citation type="submission" date="2018-03" db="EMBL/GenBank/DDBJ databases">
        <title>Genomic Encyclopedia of Type Strains, Phase III (KMG-III): the genomes of soil and plant-associated and newly described type strains.</title>
        <authorList>
            <person name="Whitman W."/>
        </authorList>
    </citation>
    <scope>NUCLEOTIDE SEQUENCE [LARGE SCALE GENOMIC DNA]</scope>
    <source>
        <strain evidence="2 3">CGMCC 1.12700</strain>
    </source>
</reference>
<keyword evidence="1" id="KW-0812">Transmembrane</keyword>
<dbReference type="InterPro" id="IPR005625">
    <property type="entry name" value="PepSY-ass_TM"/>
</dbReference>
<evidence type="ECO:0000313" key="3">
    <source>
        <dbReference type="Proteomes" id="UP000240572"/>
    </source>
</evidence>